<keyword evidence="1" id="KW-0812">Transmembrane</keyword>
<sequence>MLLPFTATEQCWITEKIHVLLSRKIGSTSFDCVFFFHIFVVNFLALYFSQFLLYSMHLAMKFGLTHLIFWIKTSAR</sequence>
<reference evidence="2 3" key="2">
    <citation type="submission" date="2018-11" db="EMBL/GenBank/DDBJ databases">
        <authorList>
            <consortium name="Pathogen Informatics"/>
        </authorList>
    </citation>
    <scope>NUCLEOTIDE SEQUENCE [LARGE SCALE GENOMIC DNA]</scope>
</reference>
<evidence type="ECO:0000313" key="2">
    <source>
        <dbReference type="EMBL" id="VDO59175.1"/>
    </source>
</evidence>
<evidence type="ECO:0000256" key="1">
    <source>
        <dbReference type="SAM" id="Phobius"/>
    </source>
</evidence>
<keyword evidence="1" id="KW-1133">Transmembrane helix</keyword>
<name>A0A183HNZ7_9BILA</name>
<dbReference type="AlphaFoldDB" id="A0A183HNZ7"/>
<accession>A0A183HNZ7</accession>
<feature type="transmembrane region" description="Helical" evidence="1">
    <location>
        <begin position="25"/>
        <end position="45"/>
    </location>
</feature>
<protein>
    <submittedName>
        <fullName evidence="4">Ovule protein</fullName>
    </submittedName>
</protein>
<reference evidence="4" key="1">
    <citation type="submission" date="2016-06" db="UniProtKB">
        <authorList>
            <consortium name="WormBaseParasite"/>
        </authorList>
    </citation>
    <scope>IDENTIFICATION</scope>
</reference>
<keyword evidence="1" id="KW-0472">Membrane</keyword>
<dbReference type="WBParaSite" id="OFLC_0000920801-mRNA-1">
    <property type="protein sequence ID" value="OFLC_0000920801-mRNA-1"/>
    <property type="gene ID" value="OFLC_0000920801"/>
</dbReference>
<keyword evidence="3" id="KW-1185">Reference proteome</keyword>
<proteinExistence type="predicted"/>
<evidence type="ECO:0000313" key="4">
    <source>
        <dbReference type="WBParaSite" id="OFLC_0000920801-mRNA-1"/>
    </source>
</evidence>
<dbReference type="Proteomes" id="UP000267606">
    <property type="component" value="Unassembled WGS sequence"/>
</dbReference>
<gene>
    <name evidence="2" type="ORF">OFLC_LOCUS9209</name>
</gene>
<evidence type="ECO:0000313" key="3">
    <source>
        <dbReference type="Proteomes" id="UP000267606"/>
    </source>
</evidence>
<dbReference type="EMBL" id="UZAJ01011056">
    <property type="protein sequence ID" value="VDO59175.1"/>
    <property type="molecule type" value="Genomic_DNA"/>
</dbReference>
<organism evidence="4">
    <name type="scientific">Onchocerca flexuosa</name>
    <dbReference type="NCBI Taxonomy" id="387005"/>
    <lineage>
        <taxon>Eukaryota</taxon>
        <taxon>Metazoa</taxon>
        <taxon>Ecdysozoa</taxon>
        <taxon>Nematoda</taxon>
        <taxon>Chromadorea</taxon>
        <taxon>Rhabditida</taxon>
        <taxon>Spirurina</taxon>
        <taxon>Spiruromorpha</taxon>
        <taxon>Filarioidea</taxon>
        <taxon>Onchocercidae</taxon>
        <taxon>Onchocerca</taxon>
    </lineage>
</organism>